<sequence length="186" mass="22151">MKPKIKMSVVDLMILGFLLNEPRNAYALAQLVEQRNLSRLLKISRPVVYKSCRRLSEAKFLKSKIIRDSKAPEKVVYSVNAQGKKHFYKLMEYYSSRINLFHFESNSFIWNLYHCEYEEGLDMLKNLQTELTLLLTWMKKHEKEDVVSNANFCVRMVVKQYRMVLVAMVNWIGEAIEEYIEQDRRQ</sequence>
<dbReference type="SUPFAM" id="SSF46785">
    <property type="entry name" value="Winged helix' DNA-binding domain"/>
    <property type="match status" value="1"/>
</dbReference>
<dbReference type="EMBL" id="UOFC01000094">
    <property type="protein sequence ID" value="VAW46334.1"/>
    <property type="molecule type" value="Genomic_DNA"/>
</dbReference>
<gene>
    <name evidence="1" type="ORF">MNBD_GAMMA03-356</name>
</gene>
<dbReference type="Gene3D" id="1.10.10.10">
    <property type="entry name" value="Winged helix-like DNA-binding domain superfamily/Winged helix DNA-binding domain"/>
    <property type="match status" value="1"/>
</dbReference>
<dbReference type="InterPro" id="IPR036390">
    <property type="entry name" value="WH_DNA-bd_sf"/>
</dbReference>
<dbReference type="InterPro" id="IPR036388">
    <property type="entry name" value="WH-like_DNA-bd_sf"/>
</dbReference>
<dbReference type="AlphaFoldDB" id="A0A3B0WRI0"/>
<name>A0A3B0WRI0_9ZZZZ</name>
<proteinExistence type="predicted"/>
<dbReference type="InterPro" id="IPR052509">
    <property type="entry name" value="Metal_resp_DNA-bind_regulator"/>
</dbReference>
<organism evidence="1">
    <name type="scientific">hydrothermal vent metagenome</name>
    <dbReference type="NCBI Taxonomy" id="652676"/>
    <lineage>
        <taxon>unclassified sequences</taxon>
        <taxon>metagenomes</taxon>
        <taxon>ecological metagenomes</taxon>
    </lineage>
</organism>
<dbReference type="PANTHER" id="PTHR33169">
    <property type="entry name" value="PADR-FAMILY TRANSCRIPTIONAL REGULATOR"/>
    <property type="match status" value="1"/>
</dbReference>
<dbReference type="PANTHER" id="PTHR33169:SF14">
    <property type="entry name" value="TRANSCRIPTIONAL REGULATOR RV3488"/>
    <property type="match status" value="1"/>
</dbReference>
<evidence type="ECO:0000313" key="1">
    <source>
        <dbReference type="EMBL" id="VAW46334.1"/>
    </source>
</evidence>
<reference evidence="1" key="1">
    <citation type="submission" date="2018-06" db="EMBL/GenBank/DDBJ databases">
        <authorList>
            <person name="Zhirakovskaya E."/>
        </authorList>
    </citation>
    <scope>NUCLEOTIDE SEQUENCE</scope>
</reference>
<accession>A0A3B0WRI0</accession>
<protein>
    <submittedName>
        <fullName evidence="1">Uncharacterized protein</fullName>
    </submittedName>
</protein>